<keyword evidence="2" id="KW-0479">Metal-binding</keyword>
<evidence type="ECO:0000256" key="1">
    <source>
        <dbReference type="ARBA" id="ARBA00022679"/>
    </source>
</evidence>
<protein>
    <recommendedName>
        <fullName evidence="8">Carbohydrate kinase PfkB domain-containing protein</fullName>
    </recommendedName>
</protein>
<dbReference type="InterPro" id="IPR029056">
    <property type="entry name" value="Ribokinase-like"/>
</dbReference>
<dbReference type="GO" id="GO:0005737">
    <property type="term" value="C:cytoplasm"/>
    <property type="evidence" value="ECO:0007669"/>
    <property type="project" value="TreeGrafter"/>
</dbReference>
<evidence type="ECO:0000256" key="2">
    <source>
        <dbReference type="ARBA" id="ARBA00022723"/>
    </source>
</evidence>
<evidence type="ECO:0000256" key="6">
    <source>
        <dbReference type="ARBA" id="ARBA00023239"/>
    </source>
</evidence>
<dbReference type="STRING" id="7375.A0A0L0BXN5"/>
<keyword evidence="5" id="KW-0464">Manganese</keyword>
<dbReference type="Pfam" id="PF04227">
    <property type="entry name" value="Indigoidine_A"/>
    <property type="match status" value="1"/>
</dbReference>
<evidence type="ECO:0000256" key="7">
    <source>
        <dbReference type="ARBA" id="ARBA00023295"/>
    </source>
</evidence>
<dbReference type="GO" id="GO:0046872">
    <property type="term" value="F:metal ion binding"/>
    <property type="evidence" value="ECO:0007669"/>
    <property type="project" value="UniProtKB-KW"/>
</dbReference>
<dbReference type="SUPFAM" id="SSF53613">
    <property type="entry name" value="Ribokinase-like"/>
    <property type="match status" value="1"/>
</dbReference>
<dbReference type="PANTHER" id="PTHR42909:SF1">
    <property type="entry name" value="CARBOHYDRATE KINASE PFKB DOMAIN-CONTAINING PROTEIN"/>
    <property type="match status" value="1"/>
</dbReference>
<keyword evidence="7" id="KW-0326">Glycosidase</keyword>
<dbReference type="InterPro" id="IPR022830">
    <property type="entry name" value="Indigdn_synthA-like"/>
</dbReference>
<keyword evidence="1" id="KW-0808">Transferase</keyword>
<name>A0A0L0BXN5_LUCCU</name>
<dbReference type="PANTHER" id="PTHR42909">
    <property type="entry name" value="ZGC:136858"/>
    <property type="match status" value="1"/>
</dbReference>
<dbReference type="HAMAP" id="MF_01876">
    <property type="entry name" value="PsiMP_glycosidase"/>
    <property type="match status" value="1"/>
</dbReference>
<evidence type="ECO:0000256" key="5">
    <source>
        <dbReference type="ARBA" id="ARBA00023211"/>
    </source>
</evidence>
<dbReference type="GO" id="GO:0006796">
    <property type="term" value="P:phosphate-containing compound metabolic process"/>
    <property type="evidence" value="ECO:0007669"/>
    <property type="project" value="UniProtKB-ARBA"/>
</dbReference>
<evidence type="ECO:0000259" key="8">
    <source>
        <dbReference type="Pfam" id="PF00294"/>
    </source>
</evidence>
<reference evidence="9 10" key="1">
    <citation type="journal article" date="2015" name="Nat. Commun.">
        <title>Lucilia cuprina genome unlocks parasitic fly biology to underpin future interventions.</title>
        <authorList>
            <person name="Anstead C.A."/>
            <person name="Korhonen P.K."/>
            <person name="Young N.D."/>
            <person name="Hall R.S."/>
            <person name="Jex A.R."/>
            <person name="Murali S.C."/>
            <person name="Hughes D.S."/>
            <person name="Lee S.F."/>
            <person name="Perry T."/>
            <person name="Stroehlein A.J."/>
            <person name="Ansell B.R."/>
            <person name="Breugelmans B."/>
            <person name="Hofmann A."/>
            <person name="Qu J."/>
            <person name="Dugan S."/>
            <person name="Lee S.L."/>
            <person name="Chao H."/>
            <person name="Dinh H."/>
            <person name="Han Y."/>
            <person name="Doddapaneni H.V."/>
            <person name="Worley K.C."/>
            <person name="Muzny D.M."/>
            <person name="Ioannidis P."/>
            <person name="Waterhouse R.M."/>
            <person name="Zdobnov E.M."/>
            <person name="James P.J."/>
            <person name="Bagnall N.H."/>
            <person name="Kotze A.C."/>
            <person name="Gibbs R.A."/>
            <person name="Richards S."/>
            <person name="Batterham P."/>
            <person name="Gasser R.B."/>
        </authorList>
    </citation>
    <scope>NUCLEOTIDE SEQUENCE [LARGE SCALE GENOMIC DNA]</scope>
    <source>
        <strain evidence="9 10">LS</strain>
        <tissue evidence="9">Full body</tissue>
    </source>
</reference>
<evidence type="ECO:0000313" key="10">
    <source>
        <dbReference type="Proteomes" id="UP000037069"/>
    </source>
</evidence>
<dbReference type="GO" id="GO:0004730">
    <property type="term" value="F:pseudouridylate synthase activity"/>
    <property type="evidence" value="ECO:0007669"/>
    <property type="project" value="InterPro"/>
</dbReference>
<dbReference type="InterPro" id="IPR002173">
    <property type="entry name" value="Carboh/pur_kinase_PfkB_CS"/>
</dbReference>
<dbReference type="Gene3D" id="3.40.1790.10">
    <property type="entry name" value="Indigoidine synthase domain"/>
    <property type="match status" value="1"/>
</dbReference>
<keyword evidence="10" id="KW-1185">Reference proteome</keyword>
<evidence type="ECO:0000313" key="9">
    <source>
        <dbReference type="EMBL" id="KNC24765.1"/>
    </source>
</evidence>
<dbReference type="AlphaFoldDB" id="A0A0L0BXN5"/>
<dbReference type="InterPro" id="IPR007342">
    <property type="entry name" value="PsuG"/>
</dbReference>
<proteinExistence type="inferred from homology"/>
<dbReference type="OMA" id="FNCIIAT"/>
<dbReference type="Gene3D" id="3.40.1190.20">
    <property type="match status" value="1"/>
</dbReference>
<dbReference type="InterPro" id="IPR011611">
    <property type="entry name" value="PfkB_dom"/>
</dbReference>
<gene>
    <name evidence="9" type="ORF">FF38_04844</name>
</gene>
<dbReference type="SUPFAM" id="SSF110581">
    <property type="entry name" value="Indigoidine synthase A-like"/>
    <property type="match status" value="1"/>
</dbReference>
<evidence type="ECO:0000256" key="4">
    <source>
        <dbReference type="ARBA" id="ARBA00022801"/>
    </source>
</evidence>
<dbReference type="GO" id="GO:0016798">
    <property type="term" value="F:hydrolase activity, acting on glycosyl bonds"/>
    <property type="evidence" value="ECO:0007669"/>
    <property type="project" value="UniProtKB-KW"/>
</dbReference>
<accession>A0A0L0BXN5</accession>
<comment type="caution">
    <text evidence="9">The sequence shown here is derived from an EMBL/GenBank/DDBJ whole genome shotgun (WGS) entry which is preliminary data.</text>
</comment>
<keyword evidence="3" id="KW-0418">Kinase</keyword>
<dbReference type="PROSITE" id="PS00584">
    <property type="entry name" value="PFKB_KINASES_2"/>
    <property type="match status" value="1"/>
</dbReference>
<dbReference type="Proteomes" id="UP000037069">
    <property type="component" value="Unassembled WGS sequence"/>
</dbReference>
<sequence length="703" mass="76256">MILKHLKTIKILSFQRNLSSFRKLLDIHPTVKNALYHQEPVVALESTIITHGMPYPQNLETAFEVEDIVRSSGATPATIALMDGRLKVGLSKDDIVQLAKMDRSEVIKSSRRDLAYVISNGKCGGTTVAATMIVAHMAGIKIFATGGVGGVHRDGHITMDVSADLIELGRTPVTVVSSGVKSILDIPRTLEYLETQGVCVAAFNSEGGKFPDFYTRDSGCKAPYNLQNPLEAAKLINSLHQLQLQSGILIGVPIPAEYAADKDLITAAIDQAYKDAAAQGVEGKEVTPFLLAAIAKITGGSSLKANMALIKNNAHVAAKIACELSNIVNKSTKTSEHTSTTSRNPLVIGASMLDLCLTMLDDIPLNLDGATYRTSAKESGGGVGRNLAEAIYKLNGSASFVSVIGKDHMGQSLLQLIPESMRQGILIDQEKTTSICSIIFDKFGNCKMCLANMEIHKSLTPKVIRQQEEQFKHTPLVVIDSNLSVNTIETILELSLQYNKPVFFEPTDMLIAGKPFELDTTLTQQIRLITPNVFELKAIVEAITGKKINWLPNNALSSQEQLVAECQSLLKLIENKFDCIVVTLGAHGVLVNLRGNSFEQKMFEPSTGAYINYPSTKFSTRFYAAPSIENIVNVSGAGDSLSSGFITGLLRGLTINDSIAFGFLAAKRSLQSNSAVPEQYFANSEEEQQLLSNEINALKYRDL</sequence>
<dbReference type="OrthoDB" id="198885at2759"/>
<organism evidence="9 10">
    <name type="scientific">Lucilia cuprina</name>
    <name type="common">Green bottle fly</name>
    <name type="synonym">Australian sheep blowfly</name>
    <dbReference type="NCBI Taxonomy" id="7375"/>
    <lineage>
        <taxon>Eukaryota</taxon>
        <taxon>Metazoa</taxon>
        <taxon>Ecdysozoa</taxon>
        <taxon>Arthropoda</taxon>
        <taxon>Hexapoda</taxon>
        <taxon>Insecta</taxon>
        <taxon>Pterygota</taxon>
        <taxon>Neoptera</taxon>
        <taxon>Endopterygota</taxon>
        <taxon>Diptera</taxon>
        <taxon>Brachycera</taxon>
        <taxon>Muscomorpha</taxon>
        <taxon>Oestroidea</taxon>
        <taxon>Calliphoridae</taxon>
        <taxon>Luciliinae</taxon>
        <taxon>Lucilia</taxon>
    </lineage>
</organism>
<keyword evidence="4" id="KW-0378">Hydrolase</keyword>
<dbReference type="CDD" id="cd01941">
    <property type="entry name" value="YeiC_kinase_like"/>
    <property type="match status" value="1"/>
</dbReference>
<dbReference type="EMBL" id="JRES01001179">
    <property type="protein sequence ID" value="KNC24765.1"/>
    <property type="molecule type" value="Genomic_DNA"/>
</dbReference>
<keyword evidence="6" id="KW-0456">Lyase</keyword>
<feature type="domain" description="Carbohydrate kinase PfkB" evidence="8">
    <location>
        <begin position="372"/>
        <end position="675"/>
    </location>
</feature>
<dbReference type="Pfam" id="PF00294">
    <property type="entry name" value="PfkB"/>
    <property type="match status" value="1"/>
</dbReference>
<dbReference type="GO" id="GO:0016301">
    <property type="term" value="F:kinase activity"/>
    <property type="evidence" value="ECO:0007669"/>
    <property type="project" value="UniProtKB-KW"/>
</dbReference>
<evidence type="ECO:0000256" key="3">
    <source>
        <dbReference type="ARBA" id="ARBA00022777"/>
    </source>
</evidence>